<dbReference type="Proteomes" id="UP000232673">
    <property type="component" value="Unassembled WGS sequence"/>
</dbReference>
<dbReference type="OrthoDB" id="1144359at2"/>
<reference evidence="1 2" key="1">
    <citation type="submission" date="2015-10" db="EMBL/GenBank/DDBJ databases">
        <title>Draft genome sequence of Salegentibacter salinarum KCTC 12975.</title>
        <authorList>
            <person name="Lin W."/>
            <person name="Zheng Q."/>
        </authorList>
    </citation>
    <scope>NUCLEOTIDE SEQUENCE [LARGE SCALE GENOMIC DNA]</scope>
    <source>
        <strain evidence="1 2">KCTC 12975</strain>
    </source>
</reference>
<accession>A0A2N0TY32</accession>
<evidence type="ECO:0008006" key="3">
    <source>
        <dbReference type="Google" id="ProtNLM"/>
    </source>
</evidence>
<dbReference type="AlphaFoldDB" id="A0A2N0TY32"/>
<name>A0A2N0TY32_9FLAO</name>
<evidence type="ECO:0000313" key="2">
    <source>
        <dbReference type="Proteomes" id="UP000232673"/>
    </source>
</evidence>
<keyword evidence="2" id="KW-1185">Reference proteome</keyword>
<comment type="caution">
    <text evidence="1">The sequence shown here is derived from an EMBL/GenBank/DDBJ whole genome shotgun (WGS) entry which is preliminary data.</text>
</comment>
<gene>
    <name evidence="1" type="ORF">APR41_15615</name>
</gene>
<proteinExistence type="predicted"/>
<dbReference type="EMBL" id="LKTS01000011">
    <property type="protein sequence ID" value="PKD19644.1"/>
    <property type="molecule type" value="Genomic_DNA"/>
</dbReference>
<dbReference type="RefSeq" id="WP_079714219.1">
    <property type="nucleotide sequence ID" value="NZ_FUZC01000016.1"/>
</dbReference>
<sequence length="124" mass="14345">MTTDIMELEFGQVRIFQNILIAELNEGVLFTSENNKELLAIGKEAFKGGPYGYISFRKNSYAVDPMVYRESALAENLKAIAVVSENELIRLNAHKVERQFYKTQNSFEVFDNLDQAINWIRYKI</sequence>
<evidence type="ECO:0000313" key="1">
    <source>
        <dbReference type="EMBL" id="PKD19644.1"/>
    </source>
</evidence>
<dbReference type="STRING" id="447422.SAMN05660903_03223"/>
<protein>
    <recommendedName>
        <fullName evidence="3">STAS/SEC14 domain-containing protein</fullName>
    </recommendedName>
</protein>
<organism evidence="1 2">
    <name type="scientific">Salegentibacter salinarum</name>
    <dbReference type="NCBI Taxonomy" id="447422"/>
    <lineage>
        <taxon>Bacteria</taxon>
        <taxon>Pseudomonadati</taxon>
        <taxon>Bacteroidota</taxon>
        <taxon>Flavobacteriia</taxon>
        <taxon>Flavobacteriales</taxon>
        <taxon>Flavobacteriaceae</taxon>
        <taxon>Salegentibacter</taxon>
    </lineage>
</organism>